<dbReference type="RefSeq" id="WP_193347265.1">
    <property type="nucleotide sequence ID" value="NZ_CBCSIP010000040.1"/>
</dbReference>
<protein>
    <submittedName>
        <fullName evidence="1">DUF4917 family protein</fullName>
    </submittedName>
</protein>
<evidence type="ECO:0000313" key="2">
    <source>
        <dbReference type="Proteomes" id="UP001516472"/>
    </source>
</evidence>
<evidence type="ECO:0000313" key="1">
    <source>
        <dbReference type="EMBL" id="MBE4747914.1"/>
    </source>
</evidence>
<sequence>MTQQAPNVPAEILKFSEIAQDYKRHALFGNGFSIAISRNFGYHTLKEEALARGQLTVQEAALFDAFGTVNFELVLNRLYDASMVNGALQIQDNNLPLARYDVIRNALIKTVKDIHPSFSDFDLKWAARAAQHLQSYESVFTTNYDLTLYWIMGQVEFAGFTDFFWSDGPTFDQFNTEVWGPRAKVYYLHGALFLFRDKESSRIFKLKSSYYQGLLDSIAATMLGANIPLFISEGTHQQKLAAIYREPYLSHCYGALRKCRGGMVIFGSSLGEADEHLVDAIGASGLNKVACSIYVGNRTKDELNDEISYIKYRLRRVLNRGGDLLFFDSTTAPLSYGYEDP</sequence>
<proteinExistence type="predicted"/>
<dbReference type="EMBL" id="JAAIYO010000001">
    <property type="protein sequence ID" value="MBE4747914.1"/>
    <property type="molecule type" value="Genomic_DNA"/>
</dbReference>
<dbReference type="Pfam" id="PF16263">
    <property type="entry name" value="DUF4917"/>
    <property type="match status" value="1"/>
</dbReference>
<name>A0ABR9PJ40_9BACT</name>
<dbReference type="InterPro" id="IPR032581">
    <property type="entry name" value="DUF4917"/>
</dbReference>
<dbReference type="Proteomes" id="UP001516472">
    <property type="component" value="Unassembled WGS sequence"/>
</dbReference>
<comment type="caution">
    <text evidence="1">The sequence shown here is derived from an EMBL/GenBank/DDBJ whole genome shotgun (WGS) entry which is preliminary data.</text>
</comment>
<accession>A0ABR9PJ40</accession>
<organism evidence="1 2">
    <name type="scientific">Corallococcus soli</name>
    <dbReference type="NCBI Taxonomy" id="2710757"/>
    <lineage>
        <taxon>Bacteria</taxon>
        <taxon>Pseudomonadati</taxon>
        <taxon>Myxococcota</taxon>
        <taxon>Myxococcia</taxon>
        <taxon>Myxococcales</taxon>
        <taxon>Cystobacterineae</taxon>
        <taxon>Myxococcaceae</taxon>
        <taxon>Corallococcus</taxon>
    </lineage>
</organism>
<keyword evidence="2" id="KW-1185">Reference proteome</keyword>
<reference evidence="1 2" key="1">
    <citation type="submission" date="2020-02" db="EMBL/GenBank/DDBJ databases">
        <authorList>
            <person name="Babadi Z.K."/>
            <person name="Risdian C."/>
            <person name="Ebrahimipour G.H."/>
            <person name="Wink J."/>
        </authorList>
    </citation>
    <scope>NUCLEOTIDE SEQUENCE [LARGE SCALE GENOMIC DNA]</scope>
    <source>
        <strain evidence="1 2">ZKHCc1 1396</strain>
    </source>
</reference>
<gene>
    <name evidence="1" type="ORF">G4177_06945</name>
</gene>